<evidence type="ECO:0000313" key="19">
    <source>
        <dbReference type="Proteomes" id="UP000198287"/>
    </source>
</evidence>
<comment type="similarity">
    <text evidence="2 13">Belongs to the integrin alpha chain family.</text>
</comment>
<dbReference type="InterPro" id="IPR028994">
    <property type="entry name" value="Integrin_alpha_N"/>
</dbReference>
<dbReference type="InterPro" id="IPR032695">
    <property type="entry name" value="Integrin_dom_sf"/>
</dbReference>
<dbReference type="PROSITE" id="PS00242">
    <property type="entry name" value="INTEGRIN_ALPHA"/>
    <property type="match status" value="1"/>
</dbReference>
<evidence type="ECO:0000259" key="15">
    <source>
        <dbReference type="Pfam" id="PF08441"/>
    </source>
</evidence>
<evidence type="ECO:0000256" key="13">
    <source>
        <dbReference type="RuleBase" id="RU003762"/>
    </source>
</evidence>
<name>A0A226EKK6_FOLCA</name>
<dbReference type="InterPro" id="IPR013519">
    <property type="entry name" value="Int_alpha_beta-p"/>
</dbReference>
<feature type="repeat" description="FG-GAP" evidence="12">
    <location>
        <begin position="259"/>
        <end position="311"/>
    </location>
</feature>
<keyword evidence="10 13" id="KW-0675">Receptor</keyword>
<dbReference type="SMART" id="SM00191">
    <property type="entry name" value="Int_alpha"/>
    <property type="match status" value="5"/>
</dbReference>
<feature type="compositionally biased region" description="Basic and acidic residues" evidence="14">
    <location>
        <begin position="1013"/>
        <end position="1023"/>
    </location>
</feature>
<feature type="repeat" description="FG-GAP" evidence="12">
    <location>
        <begin position="440"/>
        <end position="502"/>
    </location>
</feature>
<dbReference type="GO" id="GO:0007229">
    <property type="term" value="P:integrin-mediated signaling pathway"/>
    <property type="evidence" value="ECO:0007669"/>
    <property type="project" value="UniProtKB-KW"/>
</dbReference>
<dbReference type="PANTHER" id="PTHR23220">
    <property type="entry name" value="INTEGRIN ALPHA"/>
    <property type="match status" value="1"/>
</dbReference>
<dbReference type="Gene3D" id="2.60.40.1530">
    <property type="entry name" value="ntegrin, alpha v. Chain A, domain 4"/>
    <property type="match status" value="1"/>
</dbReference>
<dbReference type="GO" id="GO:0005178">
    <property type="term" value="F:integrin binding"/>
    <property type="evidence" value="ECO:0007669"/>
    <property type="project" value="TreeGrafter"/>
</dbReference>
<dbReference type="GO" id="GO:0009897">
    <property type="term" value="C:external side of plasma membrane"/>
    <property type="evidence" value="ECO:0007669"/>
    <property type="project" value="TreeGrafter"/>
</dbReference>
<evidence type="ECO:0000256" key="6">
    <source>
        <dbReference type="ARBA" id="ARBA00022889"/>
    </source>
</evidence>
<keyword evidence="7 13" id="KW-1133">Transmembrane helix</keyword>
<evidence type="ECO:0000256" key="8">
    <source>
        <dbReference type="ARBA" id="ARBA00023037"/>
    </source>
</evidence>
<dbReference type="PROSITE" id="PS51470">
    <property type="entry name" value="FG_GAP"/>
    <property type="match status" value="6"/>
</dbReference>
<feature type="repeat" description="FG-GAP" evidence="12">
    <location>
        <begin position="40"/>
        <end position="102"/>
    </location>
</feature>
<dbReference type="GO" id="GO:0008305">
    <property type="term" value="C:integrin complex"/>
    <property type="evidence" value="ECO:0007669"/>
    <property type="project" value="InterPro"/>
</dbReference>
<dbReference type="PRINTS" id="PR01185">
    <property type="entry name" value="INTEGRINA"/>
</dbReference>
<evidence type="ECO:0000256" key="2">
    <source>
        <dbReference type="ARBA" id="ARBA00008054"/>
    </source>
</evidence>
<reference evidence="18 19" key="1">
    <citation type="submission" date="2015-12" db="EMBL/GenBank/DDBJ databases">
        <title>The genome of Folsomia candida.</title>
        <authorList>
            <person name="Faddeeva A."/>
            <person name="Derks M.F."/>
            <person name="Anvar Y."/>
            <person name="Smit S."/>
            <person name="Van Straalen N."/>
            <person name="Roelofs D."/>
        </authorList>
    </citation>
    <scope>NUCLEOTIDE SEQUENCE [LARGE SCALE GENOMIC DNA]</scope>
    <source>
        <strain evidence="18 19">VU population</strain>
        <tissue evidence="18">Whole body</tissue>
    </source>
</reference>
<comment type="caution">
    <text evidence="18">The sequence shown here is derived from an EMBL/GenBank/DDBJ whole genome shotgun (WGS) entry which is preliminary data.</text>
</comment>
<protein>
    <submittedName>
        <fullName evidence="18">Integrin alpha-PS2</fullName>
    </submittedName>
</protein>
<evidence type="ECO:0000259" key="16">
    <source>
        <dbReference type="Pfam" id="PF20805"/>
    </source>
</evidence>
<keyword evidence="5" id="KW-0677">Repeat</keyword>
<keyword evidence="8 13" id="KW-0401">Integrin</keyword>
<dbReference type="OMA" id="QVPCMLL"/>
<dbReference type="Pfam" id="PF20805">
    <property type="entry name" value="Integrin_A_Ig_2"/>
    <property type="match status" value="1"/>
</dbReference>
<evidence type="ECO:0000256" key="11">
    <source>
        <dbReference type="ARBA" id="ARBA00023180"/>
    </source>
</evidence>
<dbReference type="Gene3D" id="2.60.40.1460">
    <property type="entry name" value="Integrin domains. Chain A, domain 2"/>
    <property type="match status" value="1"/>
</dbReference>
<dbReference type="Gene3D" id="1.20.5.930">
    <property type="entry name" value="Bicelle-embedded integrin alpha(iib) transmembrane segment"/>
    <property type="match status" value="1"/>
</dbReference>
<dbReference type="InterPro" id="IPR013649">
    <property type="entry name" value="Integrin_alpha_Ig-like_1"/>
</dbReference>
<feature type="repeat" description="FG-GAP" evidence="12">
    <location>
        <begin position="312"/>
        <end position="377"/>
    </location>
</feature>
<dbReference type="Pfam" id="PF20806">
    <property type="entry name" value="Integrin_A_Ig_3"/>
    <property type="match status" value="1"/>
</dbReference>
<comment type="subcellular location">
    <subcellularLocation>
        <location evidence="1 13">Membrane</location>
        <topology evidence="1 13">Single-pass type I membrane protein</topology>
    </subcellularLocation>
</comment>
<feature type="repeat" description="FG-GAP" evidence="12">
    <location>
        <begin position="112"/>
        <end position="175"/>
    </location>
</feature>
<evidence type="ECO:0000313" key="18">
    <source>
        <dbReference type="EMBL" id="OXA57116.1"/>
    </source>
</evidence>
<keyword evidence="3 13" id="KW-0812">Transmembrane</keyword>
<dbReference type="Pfam" id="PF01839">
    <property type="entry name" value="FG-GAP"/>
    <property type="match status" value="2"/>
</dbReference>
<evidence type="ECO:0000259" key="17">
    <source>
        <dbReference type="Pfam" id="PF20806"/>
    </source>
</evidence>
<evidence type="ECO:0000256" key="12">
    <source>
        <dbReference type="PROSITE-ProRule" id="PRU00803"/>
    </source>
</evidence>
<feature type="domain" description="Integrin alpha first immunoglubulin-like" evidence="15">
    <location>
        <begin position="487"/>
        <end position="641"/>
    </location>
</feature>
<dbReference type="Gene3D" id="2.60.40.1510">
    <property type="entry name" value="ntegrin, alpha v. Chain A, domain 3"/>
    <property type="match status" value="1"/>
</dbReference>
<dbReference type="InterPro" id="IPR048286">
    <property type="entry name" value="Integrin_alpha_Ig-like_3"/>
</dbReference>
<gene>
    <name evidence="18" type="ORF">Fcan01_07933</name>
</gene>
<dbReference type="InterPro" id="IPR018184">
    <property type="entry name" value="Integrin_alpha_C_CS"/>
</dbReference>
<feature type="compositionally biased region" description="Low complexity" evidence="14">
    <location>
        <begin position="978"/>
        <end position="996"/>
    </location>
</feature>
<keyword evidence="19" id="KW-1185">Reference proteome</keyword>
<dbReference type="OrthoDB" id="5317514at2759"/>
<dbReference type="Pfam" id="PF08441">
    <property type="entry name" value="Integrin_A_Ig_1"/>
    <property type="match status" value="1"/>
</dbReference>
<dbReference type="AlphaFoldDB" id="A0A226EKK6"/>
<dbReference type="InterPro" id="IPR048285">
    <property type="entry name" value="Integrin_alpha_Ig-like_2"/>
</dbReference>
<proteinExistence type="inferred from homology"/>
<dbReference type="GO" id="GO:0048513">
    <property type="term" value="P:animal organ development"/>
    <property type="evidence" value="ECO:0007669"/>
    <property type="project" value="UniProtKB-ARBA"/>
</dbReference>
<feature type="compositionally biased region" description="Basic and acidic residues" evidence="14">
    <location>
        <begin position="956"/>
        <end position="965"/>
    </location>
</feature>
<dbReference type="GO" id="GO:0033627">
    <property type="term" value="P:cell adhesion mediated by integrin"/>
    <property type="evidence" value="ECO:0007669"/>
    <property type="project" value="TreeGrafter"/>
</dbReference>
<feature type="repeat" description="FG-GAP" evidence="12">
    <location>
        <begin position="378"/>
        <end position="436"/>
    </location>
</feature>
<sequence length="1166" mass="130058">MPKMDQFVKQASALFPSLVVLVSFYTLTSFRITQGFNIDIPSVITHNGPGGSMFGFSVAQHHDSNTSWILVGAPTADSNLQATLRKPGAVYRCSCVHKNSCQQLPFDRQGNNMVEGKQIDEKSFQWFGATVRSSGDDGIILACAPRYIWFSTNRKRRDPVGTCFVAKDSFTEFTEYSPCRTSRWGYHRQGSCQLGLGGDIDSDGRRIFLGAVGSWYWQGQMFMIDSRKTESTGDNRVPFYQFLQPGQVYSQSSWSRDIRWTKEGPSWDDDSYLGYSVAHGEFSGDNESDVAVGMPRGANLTGKVVIYSSDLTNLHNITGEQIGAYFGYSLCVLDMDGDGLDDIVVGSPMYTDFNDPGMKIETGRIYVIYQTKRHKFRKWDSVDGTAHKGRFGLSLTSLGDINKDGFNDFAVGAPYDGVTGRGAVYIFQGSSTGVRKEFTQVIYGESVSQGISTFGFSLSGGKDLDGNQYPDLLVGSYDSDSVSYFRSKPVVRVKSKLSFSSALNKQVNLEEKGCTLRDLTPVTCLPLSLCMEYDGEGADDVIDFNVQYNLDSKKSKDPRMFFLNQEGRNILNETVRLTKRKQHCTSQQVYLRPHIRDKLTSLEAELKCSMRESRYQQRDLQPVIDVTTSSAEKDSISIQKNCGQDNICVPDLRLKVSQPSKSFLMGSSERIHVDVEVHNNGEDSYESMMYMTVPPGLSYVNFEKKTDSRKDVPILCSAPSPSTNNTIKCDIGNPMPTFATAKFRVIFQPRYGSEVKSSYDFHVTVNSTNPEETYAKGDNAKSFSLPIRVSTDLKVYGVSKEEIIQHNASQWKQSGEFKSESEIGPEVYHIYDIKCQGPSHIANAEVTIIWPSYLAGITHDGDSRHFMYLLEQPRVDGPGECDFVEDVNPLGLTILHRRWENIIVHGDNRATTTVVDSEEGLIGGEGRRGGSTSSSSTFVISSGGGGYGDAGSNSSTHREHSEHRSSSSGGYTQRTNYSSRSYSSSSQSEVSRSSSRGEYQESPQYPYNRHRNERAASDDDSLEKELRCGPTECIKIRCRIHELASGSSILFMLRSRVFSRTIVEEFGGEHVNVSSKIIARVTQLPYNVDPSYLKFKKYEIVTTIEEVPDLSVPSAIPWWVYFLAALAGLILLLLIIYILYKCGFFRRRRPGRGGPDSQPLRGNRGR</sequence>
<evidence type="ECO:0000256" key="4">
    <source>
        <dbReference type="ARBA" id="ARBA00022729"/>
    </source>
</evidence>
<feature type="transmembrane region" description="Helical" evidence="13">
    <location>
        <begin position="1118"/>
        <end position="1140"/>
    </location>
</feature>
<keyword evidence="9 13" id="KW-0472">Membrane</keyword>
<dbReference type="Proteomes" id="UP000198287">
    <property type="component" value="Unassembled WGS sequence"/>
</dbReference>
<dbReference type="GO" id="GO:0007157">
    <property type="term" value="P:heterophilic cell-cell adhesion via plasma membrane cell adhesion molecules"/>
    <property type="evidence" value="ECO:0007669"/>
    <property type="project" value="UniProtKB-ARBA"/>
</dbReference>
<accession>A0A226EKK6</accession>
<keyword evidence="4" id="KW-0732">Signal</keyword>
<feature type="domain" description="Integrin alpha third immunoglobulin-like" evidence="17">
    <location>
        <begin position="793"/>
        <end position="1104"/>
    </location>
</feature>
<evidence type="ECO:0000256" key="10">
    <source>
        <dbReference type="ARBA" id="ARBA00023170"/>
    </source>
</evidence>
<feature type="region of interest" description="Disordered" evidence="14">
    <location>
        <begin position="915"/>
        <end position="1023"/>
    </location>
</feature>
<keyword evidence="6 13" id="KW-0130">Cell adhesion</keyword>
<evidence type="ECO:0000256" key="3">
    <source>
        <dbReference type="ARBA" id="ARBA00022692"/>
    </source>
</evidence>
<dbReference type="SUPFAM" id="SSF69179">
    <property type="entry name" value="Integrin domains"/>
    <property type="match status" value="3"/>
</dbReference>
<evidence type="ECO:0000256" key="5">
    <source>
        <dbReference type="ARBA" id="ARBA00022737"/>
    </source>
</evidence>
<dbReference type="InterPro" id="IPR000413">
    <property type="entry name" value="Integrin_alpha"/>
</dbReference>
<evidence type="ECO:0000256" key="9">
    <source>
        <dbReference type="ARBA" id="ARBA00023136"/>
    </source>
</evidence>
<dbReference type="InterPro" id="IPR013517">
    <property type="entry name" value="FG-GAP"/>
</dbReference>
<feature type="compositionally biased region" description="Low complexity" evidence="14">
    <location>
        <begin position="930"/>
        <end position="941"/>
    </location>
</feature>
<dbReference type="SUPFAM" id="SSF69318">
    <property type="entry name" value="Integrin alpha N-terminal domain"/>
    <property type="match status" value="1"/>
</dbReference>
<dbReference type="GO" id="GO:0007160">
    <property type="term" value="P:cell-matrix adhesion"/>
    <property type="evidence" value="ECO:0007669"/>
    <property type="project" value="TreeGrafter"/>
</dbReference>
<evidence type="ECO:0000256" key="7">
    <source>
        <dbReference type="ARBA" id="ARBA00022989"/>
    </source>
</evidence>
<dbReference type="EMBL" id="LNIX01000003">
    <property type="protein sequence ID" value="OXA57116.1"/>
    <property type="molecule type" value="Genomic_DNA"/>
</dbReference>
<dbReference type="STRING" id="158441.A0A226EKK6"/>
<feature type="domain" description="Integrin alpha second immunoglobulin-like" evidence="16">
    <location>
        <begin position="642"/>
        <end position="778"/>
    </location>
</feature>
<evidence type="ECO:0000256" key="1">
    <source>
        <dbReference type="ARBA" id="ARBA00004479"/>
    </source>
</evidence>
<organism evidence="18 19">
    <name type="scientific">Folsomia candida</name>
    <name type="common">Springtail</name>
    <dbReference type="NCBI Taxonomy" id="158441"/>
    <lineage>
        <taxon>Eukaryota</taxon>
        <taxon>Metazoa</taxon>
        <taxon>Ecdysozoa</taxon>
        <taxon>Arthropoda</taxon>
        <taxon>Hexapoda</taxon>
        <taxon>Collembola</taxon>
        <taxon>Entomobryomorpha</taxon>
        <taxon>Isotomoidea</taxon>
        <taxon>Isotomidae</taxon>
        <taxon>Proisotominae</taxon>
        <taxon>Folsomia</taxon>
    </lineage>
</organism>
<evidence type="ECO:0000256" key="14">
    <source>
        <dbReference type="SAM" id="MobiDB-lite"/>
    </source>
</evidence>
<keyword evidence="11" id="KW-0325">Glycoprotein</keyword>
<dbReference type="PANTHER" id="PTHR23220:SF133">
    <property type="entry name" value="INTEGRIN ALPHA-PS2"/>
    <property type="match status" value="1"/>
</dbReference>
<dbReference type="Gene3D" id="2.130.10.130">
    <property type="entry name" value="Integrin alpha, N-terminal"/>
    <property type="match status" value="1"/>
</dbReference>